<dbReference type="RefSeq" id="YP_009801993.1">
    <property type="nucleotide sequence ID" value="NC_047977.1"/>
</dbReference>
<organism evidence="3 4">
    <name type="scientific">Microbacterium phage Hendrix</name>
    <dbReference type="NCBI Taxonomy" id="2182341"/>
    <lineage>
        <taxon>Viruses</taxon>
        <taxon>Duplodnaviria</taxon>
        <taxon>Heunggongvirae</taxon>
        <taxon>Uroviricota</taxon>
        <taxon>Caudoviricetes</taxon>
        <taxon>Rogerhendrixvirus</taxon>
        <taxon>Rogerhendrixvirus hendrix</taxon>
    </lineage>
</organism>
<name>A0A2U8UUP1_9CAUD</name>
<evidence type="ECO:0000313" key="3">
    <source>
        <dbReference type="EMBL" id="AWN07726.1"/>
    </source>
</evidence>
<reference evidence="4" key="1">
    <citation type="submission" date="2018-04" db="EMBL/GenBank/DDBJ databases">
        <authorList>
            <person name="Go L.Y."/>
            <person name="Mitchell J.A."/>
        </authorList>
    </citation>
    <scope>NUCLEOTIDE SEQUENCE [LARGE SCALE GENOMIC DNA]</scope>
</reference>
<evidence type="ECO:0000256" key="2">
    <source>
        <dbReference type="SAM" id="MobiDB-lite"/>
    </source>
</evidence>
<feature type="coiled-coil region" evidence="1">
    <location>
        <begin position="1167"/>
        <end position="1203"/>
    </location>
</feature>
<evidence type="ECO:0008006" key="5">
    <source>
        <dbReference type="Google" id="ProtNLM"/>
    </source>
</evidence>
<proteinExistence type="predicted"/>
<dbReference type="EMBL" id="MH183162">
    <property type="protein sequence ID" value="AWN07726.1"/>
    <property type="molecule type" value="Genomic_DNA"/>
</dbReference>
<dbReference type="Proteomes" id="UP000247284">
    <property type="component" value="Segment"/>
</dbReference>
<protein>
    <recommendedName>
        <fullName evidence="5">Capsid maturation protease</fullName>
    </recommendedName>
</protein>
<evidence type="ECO:0000313" key="4">
    <source>
        <dbReference type="Proteomes" id="UP000247284"/>
    </source>
</evidence>
<feature type="region of interest" description="Disordered" evidence="2">
    <location>
        <begin position="1211"/>
        <end position="1233"/>
    </location>
</feature>
<keyword evidence="1" id="KW-0175">Coiled coil</keyword>
<keyword evidence="4" id="KW-1185">Reference proteome</keyword>
<sequence length="1233" mass="131741">MCFMPTSRRASSLRPLQGLAEYSTIVADEPITVEVEKATTAENEGQPAPVEEVTLTPGTARWAGIIGFENEMTGDGRFIAEGALRWPEDLVENPIPIRYVASDVGAHDGAQVVGLIDTIERQAPLENGSIPIYAEGVFDDAEDADVAQEAFRHVDKKFTNGVSMDLDDVVFEVKNEGESAKETVQTNDARIRAATIVAIPAFADARIGIVGTGAADTVALAGDPKLEAAATLISAHNEEIVQPGSARAMRAHAITKAKLKRLSTRSQSFAYQTTKVKDPEGNWVETPAAAIDIASNSTPPDDSFQQGLDILNEADMLELGSADYLAKVEEAVPLFQAAIEEGGDRAPDAKQVVTILEEYLAINWPSKDDEGNEVETDGEDGANVEKAVEGVQEVAPAAADPAAKQEAAPAKLSSETETFAYNEHQWRNPANGRWIDMPGRLTSKLLDALDSDESGLNDEGYERINTAAVQADAEAGNADSAIKAKDYPAAQEHIAKARDLMSAVDAAIEADNYMEAVDKNTLSDLTRNIDQTLGSQEQDLMGVPAGFDDEGVGSFDPEEVVEVTLPGGGVIEAGGPAVVPSDAPIVPSGRVLDFDDPEDDDKIEETAIEEGSQALDQLEMEWDQDLPAEALQTLSALDALNLDEAEKKFDQVKALLQDAQDGYLGDEDDEGHDRINFLANIVDTLARTIDRWKSEQNYNNGTDYAYDPEQAVAWAAEFNVPDAQVEEMLQVLATVQIGTPEWDELSSASQGFVKLSRAGVDPKEALSIYLRTLEEMGMGAVEFTYGARKGQQFNWVDDVGGLPKYIRDIADSLMARGQGESRAIATAVNTVKRWSKGGPARKGGKGSVSAKTVAKALAALAEWEAKKAAAKASAETTVMATESSPALVASFATTKQRAHAEEVADNRRELLARVKGEDVVAEAEALTAAAAKTALSQRPIVKLRGNSSIPVAPPKNWFENPKFKAIQPITIDEDGRVYGHLASWNACHVGSPSGESICIMAPKSRTGYAYFHTGAVKTAEGETLATGRLCMNGEHAKTTLSYSGAMSHYDNTTLAVADVRVGEDRFGIWVAGAMRPDVNEKQIRTFRASPVSGDWRRIGGNLELTIGLNVNAPGYPVPRPQGLVASIDGVDSDVQDHELISLVAAGLVPPAADLGDSALSAEDVSYLKNLATELRETAEAAAAAEKKAKVDALAQKMRAQKARQAVAAFAAKRAADDTTKEDKTQAQPAEEGN</sequence>
<gene>
    <name evidence="3" type="primary">55</name>
    <name evidence="3" type="ORF">PBI_HENDRIX_55</name>
</gene>
<dbReference type="GeneID" id="54992522"/>
<feature type="compositionally biased region" description="Basic and acidic residues" evidence="2">
    <location>
        <begin position="1213"/>
        <end position="1224"/>
    </location>
</feature>
<dbReference type="KEGG" id="vg:54992522"/>
<evidence type="ECO:0000256" key="1">
    <source>
        <dbReference type="SAM" id="Coils"/>
    </source>
</evidence>
<accession>A0A2U8UUP1</accession>